<feature type="transmembrane region" description="Helical" evidence="1">
    <location>
        <begin position="179"/>
        <end position="197"/>
    </location>
</feature>
<organism evidence="2 3">
    <name type="scientific">Nonomuraea turkmeniaca</name>
    <dbReference type="NCBI Taxonomy" id="103838"/>
    <lineage>
        <taxon>Bacteria</taxon>
        <taxon>Bacillati</taxon>
        <taxon>Actinomycetota</taxon>
        <taxon>Actinomycetes</taxon>
        <taxon>Streptosporangiales</taxon>
        <taxon>Streptosporangiaceae</taxon>
        <taxon>Nonomuraea</taxon>
    </lineage>
</organism>
<reference evidence="2 3" key="1">
    <citation type="submission" date="2019-05" db="EMBL/GenBank/DDBJ databases">
        <title>Draft genome sequence of Nonomuraea turkmeniaca DSM 43926.</title>
        <authorList>
            <person name="Saricaoglu S."/>
            <person name="Isik K."/>
        </authorList>
    </citation>
    <scope>NUCLEOTIDE SEQUENCE [LARGE SCALE GENOMIC DNA]</scope>
    <source>
        <strain evidence="2 3">DSM 43926</strain>
    </source>
</reference>
<keyword evidence="1" id="KW-0812">Transmembrane</keyword>
<keyword evidence="1" id="KW-1133">Transmembrane helix</keyword>
<feature type="non-terminal residue" evidence="2">
    <location>
        <position position="326"/>
    </location>
</feature>
<proteinExistence type="predicted"/>
<dbReference type="NCBIfam" id="TIGR04222">
    <property type="entry name" value="near_uncomplex"/>
    <property type="match status" value="1"/>
</dbReference>
<keyword evidence="3" id="KW-1185">Reference proteome</keyword>
<dbReference type="InterPro" id="IPR026467">
    <property type="entry name" value="Ser/Gly_Cys_C_dom"/>
</dbReference>
<accession>A0A5S4F4Q5</accession>
<feature type="transmembrane region" description="Helical" evidence="1">
    <location>
        <begin position="6"/>
        <end position="30"/>
    </location>
</feature>
<evidence type="ECO:0000256" key="1">
    <source>
        <dbReference type="SAM" id="Phobius"/>
    </source>
</evidence>
<evidence type="ECO:0000313" key="2">
    <source>
        <dbReference type="EMBL" id="TMR11154.1"/>
    </source>
</evidence>
<gene>
    <name evidence="2" type="ORF">ETD86_36645</name>
</gene>
<dbReference type="AlphaFoldDB" id="A0A5S4F4Q5"/>
<protein>
    <submittedName>
        <fullName evidence="2">TIGR04222 domain-containing membrane protein</fullName>
    </submittedName>
</protein>
<name>A0A5S4F4Q5_9ACTN</name>
<feature type="transmembrane region" description="Helical" evidence="1">
    <location>
        <begin position="156"/>
        <end position="173"/>
    </location>
</feature>
<sequence>MNLLFSGVAIVLFALVAITAIRTRMALFFARRGKASTSASATRSPLDVYEAAYLAGGPRRVVNTALVSLVSQGGVRVSSEGVVTPVQGFRPDKQKPVERAVIKQIKSAPGGCTTAEVRHNTVDDHAMRRLTTPLWRQGYLMAPADRVLSRRRTDRLLLFAVLATVVAVAGIVMRAQAAALVILAVTAVMGVACCFWLRRAMADPVTPAGKAALSEADVRVPVGGSWSSTDEIRLVALHGLTKLPDRQLADTLGRDTRVRVGTITTCCAPGHCGSYPGHSGGGSSEGGFFDFGGSHGGGYGGDYGGGMRRRIDIAASILNTPDLLFL</sequence>
<keyword evidence="1" id="KW-0472">Membrane</keyword>
<dbReference type="RefSeq" id="WP_138671228.1">
    <property type="nucleotide sequence ID" value="NZ_VCKY01000165.1"/>
</dbReference>
<evidence type="ECO:0000313" key="3">
    <source>
        <dbReference type="Proteomes" id="UP000309128"/>
    </source>
</evidence>
<dbReference type="EMBL" id="VCKY01000165">
    <property type="protein sequence ID" value="TMR11154.1"/>
    <property type="molecule type" value="Genomic_DNA"/>
</dbReference>
<dbReference type="OrthoDB" id="3620552at2"/>
<dbReference type="Proteomes" id="UP000309128">
    <property type="component" value="Unassembled WGS sequence"/>
</dbReference>
<comment type="caution">
    <text evidence="2">The sequence shown here is derived from an EMBL/GenBank/DDBJ whole genome shotgun (WGS) entry which is preliminary data.</text>
</comment>